<dbReference type="GO" id="GO:0005737">
    <property type="term" value="C:cytoplasm"/>
    <property type="evidence" value="ECO:0007669"/>
    <property type="project" value="TreeGrafter"/>
</dbReference>
<accession>A0A8H6C7N4</accession>
<proteinExistence type="predicted"/>
<dbReference type="EMBL" id="JACCJB010000022">
    <property type="protein sequence ID" value="KAF6218412.1"/>
    <property type="molecule type" value="Genomic_DNA"/>
</dbReference>
<dbReference type="GO" id="GO:0016832">
    <property type="term" value="F:aldehyde-lyase activity"/>
    <property type="evidence" value="ECO:0007669"/>
    <property type="project" value="TreeGrafter"/>
</dbReference>
<reference evidence="4 5" key="1">
    <citation type="journal article" date="2020" name="Genomics">
        <title>Complete, high-quality genomes from long-read metagenomic sequencing of two wolf lichen thalli reveals enigmatic genome architecture.</title>
        <authorList>
            <person name="McKenzie S.K."/>
            <person name="Walston R.F."/>
            <person name="Allen J.L."/>
        </authorList>
    </citation>
    <scope>NUCLEOTIDE SEQUENCE [LARGE SCALE GENOMIC DNA]</scope>
    <source>
        <strain evidence="4">WasteWater1</strain>
    </source>
</reference>
<evidence type="ECO:0000259" key="3">
    <source>
        <dbReference type="Pfam" id="PF03328"/>
    </source>
</evidence>
<dbReference type="SUPFAM" id="SSF51621">
    <property type="entry name" value="Phosphoenolpyruvate/pyruvate domain"/>
    <property type="match status" value="1"/>
</dbReference>
<keyword evidence="1" id="KW-0479">Metal-binding</keyword>
<feature type="domain" description="HpcH/HpaI aldolase/citrate lyase" evidence="3">
    <location>
        <begin position="43"/>
        <end position="206"/>
    </location>
</feature>
<dbReference type="InterPro" id="IPR040442">
    <property type="entry name" value="Pyrv_kinase-like_dom_sf"/>
</dbReference>
<evidence type="ECO:0000313" key="4">
    <source>
        <dbReference type="EMBL" id="KAF6218412.1"/>
    </source>
</evidence>
<dbReference type="Gene3D" id="3.20.20.60">
    <property type="entry name" value="Phosphoenolpyruvate-binding domains"/>
    <property type="match status" value="1"/>
</dbReference>
<dbReference type="GeneID" id="59334164"/>
<dbReference type="AlphaFoldDB" id="A0A8H6C7N4"/>
<sequence length="289" mass="31146">MAAYRATSLFQPHHTREAIRDAHEGKIPTLLGLSLALSTVPTARFIAPLGFDAVWIDWEHSSCGVETMTTIVHEIQFMSEGRTIPWVRVPGHDHATIGFALDAGASVVIPQVNTVTKAQHAVSSVKYGVKNRGTRSAPPYRLIPGVTTLPSDPAETVHENMNRQAAIMIQIETVEGIDNLDAILTHVPDIDAVWLGTLDSRVSMDPAATDYGDPEPEDSEAVAEFARVLRKHDKPRGGLAMGTPEVMRELGKDDCVSFIAADVAALTGLADVLPVAREMFPAKGENVGC</sequence>
<dbReference type="GO" id="GO:0046872">
    <property type="term" value="F:metal ion binding"/>
    <property type="evidence" value="ECO:0007669"/>
    <property type="project" value="UniProtKB-KW"/>
</dbReference>
<evidence type="ECO:0000313" key="5">
    <source>
        <dbReference type="Proteomes" id="UP000593566"/>
    </source>
</evidence>
<dbReference type="Pfam" id="PF03328">
    <property type="entry name" value="HpcH_HpaI"/>
    <property type="match status" value="1"/>
</dbReference>
<dbReference type="InterPro" id="IPR005000">
    <property type="entry name" value="Aldolase/citrate-lyase_domain"/>
</dbReference>
<gene>
    <name evidence="4" type="ORF">HO133_005759</name>
</gene>
<dbReference type="PANTHER" id="PTHR30502">
    <property type="entry name" value="2-KETO-3-DEOXY-L-RHAMNONATE ALDOLASE"/>
    <property type="match status" value="1"/>
</dbReference>
<organism evidence="4 5">
    <name type="scientific">Letharia lupina</name>
    <dbReference type="NCBI Taxonomy" id="560253"/>
    <lineage>
        <taxon>Eukaryota</taxon>
        <taxon>Fungi</taxon>
        <taxon>Dikarya</taxon>
        <taxon>Ascomycota</taxon>
        <taxon>Pezizomycotina</taxon>
        <taxon>Lecanoromycetes</taxon>
        <taxon>OSLEUM clade</taxon>
        <taxon>Lecanoromycetidae</taxon>
        <taxon>Lecanorales</taxon>
        <taxon>Lecanorineae</taxon>
        <taxon>Parmeliaceae</taxon>
        <taxon>Letharia</taxon>
    </lineage>
</organism>
<comment type="caution">
    <text evidence="4">The sequence shown here is derived from an EMBL/GenBank/DDBJ whole genome shotgun (WGS) entry which is preliminary data.</text>
</comment>
<protein>
    <recommendedName>
        <fullName evidence="3">HpcH/HpaI aldolase/citrate lyase domain-containing protein</fullName>
    </recommendedName>
</protein>
<keyword evidence="2" id="KW-0456">Lyase</keyword>
<keyword evidence="5" id="KW-1185">Reference proteome</keyword>
<dbReference type="PANTHER" id="PTHR30502:SF8">
    <property type="entry name" value="SYNTHASE, PUTATIVE-RELATED"/>
    <property type="match status" value="1"/>
</dbReference>
<dbReference type="Proteomes" id="UP000593566">
    <property type="component" value="Unassembled WGS sequence"/>
</dbReference>
<evidence type="ECO:0000256" key="1">
    <source>
        <dbReference type="ARBA" id="ARBA00022723"/>
    </source>
</evidence>
<dbReference type="InterPro" id="IPR015813">
    <property type="entry name" value="Pyrv/PenolPyrv_kinase-like_dom"/>
</dbReference>
<evidence type="ECO:0000256" key="2">
    <source>
        <dbReference type="ARBA" id="ARBA00023239"/>
    </source>
</evidence>
<dbReference type="InterPro" id="IPR050251">
    <property type="entry name" value="HpcH-HpaI_aldolase"/>
</dbReference>
<name>A0A8H6C7N4_9LECA</name>
<dbReference type="RefSeq" id="XP_037147847.1">
    <property type="nucleotide sequence ID" value="XM_037296666.1"/>
</dbReference>